<evidence type="ECO:0000256" key="2">
    <source>
        <dbReference type="ARBA" id="ARBA00012483"/>
    </source>
</evidence>
<dbReference type="InterPro" id="IPR013083">
    <property type="entry name" value="Znf_RING/FYVE/PHD"/>
</dbReference>
<keyword evidence="4" id="KW-0677">Repeat</keyword>
<dbReference type="GO" id="GO:0043161">
    <property type="term" value="P:proteasome-mediated ubiquitin-dependent protein catabolic process"/>
    <property type="evidence" value="ECO:0007669"/>
    <property type="project" value="TreeGrafter"/>
</dbReference>
<dbReference type="Gene3D" id="6.10.140.2020">
    <property type="match status" value="1"/>
</dbReference>
<evidence type="ECO:0000259" key="11">
    <source>
        <dbReference type="PROSITE" id="PS51698"/>
    </source>
</evidence>
<evidence type="ECO:0000256" key="9">
    <source>
        <dbReference type="PROSITE-ProRule" id="PRU00339"/>
    </source>
</evidence>
<dbReference type="Gene3D" id="1.25.40.10">
    <property type="entry name" value="Tetratricopeptide repeat domain"/>
    <property type="match status" value="1"/>
</dbReference>
<dbReference type="InterPro" id="IPR003613">
    <property type="entry name" value="Ubox_domain"/>
</dbReference>
<dbReference type="PANTHER" id="PTHR46803:SF2">
    <property type="entry name" value="E3 UBIQUITIN-PROTEIN LIGASE CHIP"/>
    <property type="match status" value="1"/>
</dbReference>
<organism evidence="12 13">
    <name type="scientific">Panagrolaimus davidi</name>
    <dbReference type="NCBI Taxonomy" id="227884"/>
    <lineage>
        <taxon>Eukaryota</taxon>
        <taxon>Metazoa</taxon>
        <taxon>Ecdysozoa</taxon>
        <taxon>Nematoda</taxon>
        <taxon>Chromadorea</taxon>
        <taxon>Rhabditida</taxon>
        <taxon>Tylenchina</taxon>
        <taxon>Panagrolaimomorpha</taxon>
        <taxon>Panagrolaimoidea</taxon>
        <taxon>Panagrolaimidae</taxon>
        <taxon>Panagrolaimus</taxon>
    </lineage>
</organism>
<dbReference type="SMART" id="SM00028">
    <property type="entry name" value="TPR"/>
    <property type="match status" value="2"/>
</dbReference>
<dbReference type="GO" id="GO:0051087">
    <property type="term" value="F:protein-folding chaperone binding"/>
    <property type="evidence" value="ECO:0007669"/>
    <property type="project" value="TreeGrafter"/>
</dbReference>
<dbReference type="InterPro" id="IPR041312">
    <property type="entry name" value="CHIP_TPR_N"/>
</dbReference>
<feature type="repeat" description="TPR" evidence="9">
    <location>
        <begin position="51"/>
        <end position="84"/>
    </location>
</feature>
<keyword evidence="6 9" id="KW-0802">TPR repeat</keyword>
<dbReference type="InterPro" id="IPR011990">
    <property type="entry name" value="TPR-like_helical_dom_sf"/>
</dbReference>
<protein>
    <recommendedName>
        <fullName evidence="7">E3 ubiquitin-protein ligase CHIP</fullName>
        <ecNumber evidence="2">2.3.2.27</ecNumber>
    </recommendedName>
    <alternativeName>
        <fullName evidence="8">RING-type E3 ubiquitin transferase CHIP</fullName>
    </alternativeName>
</protein>
<comment type="catalytic activity">
    <reaction evidence="1">
        <text>S-ubiquitinyl-[E2 ubiquitin-conjugating enzyme]-L-cysteine + [acceptor protein]-L-lysine = [E2 ubiquitin-conjugating enzyme]-L-cysteine + N(6)-ubiquitinyl-[acceptor protein]-L-lysine.</text>
        <dbReference type="EC" id="2.3.2.27"/>
    </reaction>
</comment>
<dbReference type="SUPFAM" id="SSF57850">
    <property type="entry name" value="RING/U-box"/>
    <property type="match status" value="1"/>
</dbReference>
<dbReference type="GO" id="GO:0071218">
    <property type="term" value="P:cellular response to misfolded protein"/>
    <property type="evidence" value="ECO:0007669"/>
    <property type="project" value="TreeGrafter"/>
</dbReference>
<dbReference type="SMART" id="SM00504">
    <property type="entry name" value="Ubox"/>
    <property type="match status" value="1"/>
</dbReference>
<dbReference type="CDD" id="cd16654">
    <property type="entry name" value="RING-Ubox_CHIP"/>
    <property type="match status" value="1"/>
</dbReference>
<name>A0A914PTE2_9BILA</name>
<dbReference type="GO" id="GO:0000209">
    <property type="term" value="P:protein polyubiquitination"/>
    <property type="evidence" value="ECO:0007669"/>
    <property type="project" value="TreeGrafter"/>
</dbReference>
<evidence type="ECO:0000256" key="4">
    <source>
        <dbReference type="ARBA" id="ARBA00022737"/>
    </source>
</evidence>
<dbReference type="PROSITE" id="PS50005">
    <property type="entry name" value="TPR"/>
    <property type="match status" value="1"/>
</dbReference>
<dbReference type="AlphaFoldDB" id="A0A914PTE2"/>
<feature type="compositionally biased region" description="Low complexity" evidence="10">
    <location>
        <begin position="34"/>
        <end position="43"/>
    </location>
</feature>
<evidence type="ECO:0000256" key="5">
    <source>
        <dbReference type="ARBA" id="ARBA00022786"/>
    </source>
</evidence>
<dbReference type="GO" id="GO:0045862">
    <property type="term" value="P:positive regulation of proteolysis"/>
    <property type="evidence" value="ECO:0007669"/>
    <property type="project" value="TreeGrafter"/>
</dbReference>
<dbReference type="GO" id="GO:0006515">
    <property type="term" value="P:protein quality control for misfolded or incompletely synthesized proteins"/>
    <property type="evidence" value="ECO:0007669"/>
    <property type="project" value="TreeGrafter"/>
</dbReference>
<dbReference type="Pfam" id="PF04564">
    <property type="entry name" value="U-box"/>
    <property type="match status" value="1"/>
</dbReference>
<dbReference type="WBParaSite" id="PDA_v2.g21964.t1">
    <property type="protein sequence ID" value="PDA_v2.g21964.t1"/>
    <property type="gene ID" value="PDA_v2.g21964"/>
</dbReference>
<dbReference type="InterPro" id="IPR019734">
    <property type="entry name" value="TPR_rpt"/>
</dbReference>
<accession>A0A914PTE2</accession>
<sequence>MSPPQPQQQQPQQPQAHGERRSTSTGGPGRKRTTTPTTKSTSESETEKITAKEYKERGNKLFQAGRYDDAITNYTAAIMRDNTDATFFTKYANYFLGKILNIHGRHDEAIKALTRAIEFASNQKVSFGDEITNMLRQALRDRFKIEEDKRLNQEIELQSYLNRLIDQDIENNVKEILEKQRENDPEVEEKIDELQTKGKKDKEMLNNLFAQVDERRRKREIPDYLCGKISFELLKDPVITPSGITYDRSDIKEHLHRVGHFDPITRVPLTVEQLIPNLAMKEVLDTFITENEWALDV</sequence>
<feature type="domain" description="U-box" evidence="11">
    <location>
        <begin position="220"/>
        <end position="294"/>
    </location>
</feature>
<dbReference type="GO" id="GO:0061630">
    <property type="term" value="F:ubiquitin protein ligase activity"/>
    <property type="evidence" value="ECO:0007669"/>
    <property type="project" value="UniProtKB-EC"/>
</dbReference>
<dbReference type="Pfam" id="PF18391">
    <property type="entry name" value="CHIP_TPR_N"/>
    <property type="match status" value="1"/>
</dbReference>
<evidence type="ECO:0000256" key="8">
    <source>
        <dbReference type="ARBA" id="ARBA00044543"/>
    </source>
</evidence>
<evidence type="ECO:0000256" key="6">
    <source>
        <dbReference type="ARBA" id="ARBA00022803"/>
    </source>
</evidence>
<reference evidence="13" key="1">
    <citation type="submission" date="2022-11" db="UniProtKB">
        <authorList>
            <consortium name="WormBaseParasite"/>
        </authorList>
    </citation>
    <scope>IDENTIFICATION</scope>
</reference>
<dbReference type="InterPro" id="IPR045202">
    <property type="entry name" value="CHIP_RING-Ubox"/>
</dbReference>
<dbReference type="GO" id="GO:0005737">
    <property type="term" value="C:cytoplasm"/>
    <property type="evidence" value="ECO:0007669"/>
    <property type="project" value="TreeGrafter"/>
</dbReference>
<proteinExistence type="predicted"/>
<keyword evidence="3" id="KW-0808">Transferase</keyword>
<dbReference type="EC" id="2.3.2.27" evidence="2"/>
<evidence type="ECO:0000256" key="3">
    <source>
        <dbReference type="ARBA" id="ARBA00022679"/>
    </source>
</evidence>
<dbReference type="Gene3D" id="3.30.40.10">
    <property type="entry name" value="Zinc/RING finger domain, C3HC4 (zinc finger)"/>
    <property type="match status" value="1"/>
</dbReference>
<dbReference type="PANTHER" id="PTHR46803">
    <property type="entry name" value="E3 UBIQUITIN-PROTEIN LIGASE CHIP"/>
    <property type="match status" value="1"/>
</dbReference>
<dbReference type="PROSITE" id="PS51698">
    <property type="entry name" value="U_BOX"/>
    <property type="match status" value="1"/>
</dbReference>
<evidence type="ECO:0000313" key="13">
    <source>
        <dbReference type="WBParaSite" id="PDA_v2.g21964.t1"/>
    </source>
</evidence>
<evidence type="ECO:0000256" key="7">
    <source>
        <dbReference type="ARBA" id="ARBA00044534"/>
    </source>
</evidence>
<dbReference type="Proteomes" id="UP000887578">
    <property type="component" value="Unplaced"/>
</dbReference>
<evidence type="ECO:0000313" key="12">
    <source>
        <dbReference type="Proteomes" id="UP000887578"/>
    </source>
</evidence>
<dbReference type="FunFam" id="3.30.40.10:FF:000124">
    <property type="entry name" value="STIP1 homology and U box-containing protein 1"/>
    <property type="match status" value="1"/>
</dbReference>
<feature type="region of interest" description="Disordered" evidence="10">
    <location>
        <begin position="1"/>
        <end position="52"/>
    </location>
</feature>
<evidence type="ECO:0000256" key="10">
    <source>
        <dbReference type="SAM" id="MobiDB-lite"/>
    </source>
</evidence>
<dbReference type="SUPFAM" id="SSF48452">
    <property type="entry name" value="TPR-like"/>
    <property type="match status" value="1"/>
</dbReference>
<keyword evidence="12" id="KW-1185">Reference proteome</keyword>
<evidence type="ECO:0000256" key="1">
    <source>
        <dbReference type="ARBA" id="ARBA00000900"/>
    </source>
</evidence>
<keyword evidence="5" id="KW-0833">Ubl conjugation pathway</keyword>